<evidence type="ECO:0000256" key="7">
    <source>
        <dbReference type="ARBA" id="ARBA00022989"/>
    </source>
</evidence>
<evidence type="ECO:0000256" key="4">
    <source>
        <dbReference type="ARBA" id="ARBA00022475"/>
    </source>
</evidence>
<name>A9U771_PHYPA</name>
<dbReference type="HOGENOM" id="CLU_050012_0_0_1"/>
<comment type="subcellular location">
    <subcellularLocation>
        <location evidence="1">Cell membrane</location>
        <topology evidence="1">Multi-pass membrane protein</topology>
    </subcellularLocation>
</comment>
<dbReference type="Gene3D" id="3.40.50.2300">
    <property type="match status" value="1"/>
</dbReference>
<evidence type="ECO:0000313" key="14">
    <source>
        <dbReference type="EMBL" id="EDQ48482.1"/>
    </source>
</evidence>
<reference evidence="14" key="1">
    <citation type="journal article" date="2008" name="Science">
        <title>The Physcomitrella genome reveals evolutionary insights into the conquest of land by plants.</title>
        <authorList>
            <person name="Rensing S."/>
            <person name="Lang D."/>
            <person name="Zimmer A."/>
            <person name="Terry A."/>
            <person name="Salamov A."/>
            <person name="Shapiro H."/>
            <person name="Nishiyama T."/>
            <person name="Perroud P.-F."/>
            <person name="Lindquist E."/>
            <person name="Kamisugi Y."/>
            <person name="Tanahashi T."/>
            <person name="Sakakibara K."/>
            <person name="Fujita T."/>
            <person name="Oishi K."/>
            <person name="Shin-I T."/>
            <person name="Kuroki Y."/>
            <person name="Toyoda A."/>
            <person name="Suzuki Y."/>
            <person name="Hashimoto A."/>
            <person name="Yamaguchi K."/>
            <person name="Sugano A."/>
            <person name="Kohara Y."/>
            <person name="Fujiyama A."/>
            <person name="Anterola A."/>
            <person name="Aoki S."/>
            <person name="Ashton N."/>
            <person name="Barbazuk W.B."/>
            <person name="Barker E."/>
            <person name="Bennetzen J."/>
            <person name="Bezanilla M."/>
            <person name="Blankenship R."/>
            <person name="Cho S.H."/>
            <person name="Dutcher S."/>
            <person name="Estelle M."/>
            <person name="Fawcett J.A."/>
            <person name="Gundlach H."/>
            <person name="Hanada K."/>
            <person name="Heyl A."/>
            <person name="Hicks K.A."/>
            <person name="Hugh J."/>
            <person name="Lohr M."/>
            <person name="Mayer K."/>
            <person name="Melkozernov A."/>
            <person name="Murata T."/>
            <person name="Nelson D."/>
            <person name="Pils B."/>
            <person name="Prigge M."/>
            <person name="Reiss B."/>
            <person name="Renner T."/>
            <person name="Rombauts S."/>
            <person name="Rushton P."/>
            <person name="Sanderfoot A."/>
            <person name="Schween G."/>
            <person name="Shiu S.-H."/>
            <person name="Stueber K."/>
            <person name="Theodoulou F.L."/>
            <person name="Tu H."/>
            <person name="Van de Peer Y."/>
            <person name="Verrier P.J."/>
            <person name="Waters E."/>
            <person name="Wood A."/>
            <person name="Yang L."/>
            <person name="Cove D."/>
            <person name="Cuming A."/>
            <person name="Hasebe M."/>
            <person name="Lucas S."/>
            <person name="Mishler D.B."/>
            <person name="Reski R."/>
            <person name="Grigoriev I."/>
            <person name="Quatrano R.S."/>
            <person name="Boore J.L."/>
        </authorList>
    </citation>
    <scope>NUCLEOTIDE SEQUENCE [LARGE SCALE GENOMIC DNA]</scope>
</reference>
<evidence type="ECO:0000256" key="10">
    <source>
        <dbReference type="SAM" id="Phobius"/>
    </source>
</evidence>
<dbReference type="InterPro" id="IPR022645">
    <property type="entry name" value="SecD/SecF_bac"/>
</dbReference>
<evidence type="ECO:0000256" key="11">
    <source>
        <dbReference type="SAM" id="SignalP"/>
    </source>
</evidence>
<dbReference type="InterPro" id="IPR005665">
    <property type="entry name" value="SecF_bac"/>
</dbReference>
<organism>
    <name type="scientific">Physcomitrium patens</name>
    <name type="common">Spreading-leaved earth moss</name>
    <name type="synonym">Physcomitrella patens</name>
    <dbReference type="NCBI Taxonomy" id="3218"/>
    <lineage>
        <taxon>Eukaryota</taxon>
        <taxon>Viridiplantae</taxon>
        <taxon>Streptophyta</taxon>
        <taxon>Embryophyta</taxon>
        <taxon>Bryophyta</taxon>
        <taxon>Bryophytina</taxon>
        <taxon>Bryopsida</taxon>
        <taxon>Funariidae</taxon>
        <taxon>Funariales</taxon>
        <taxon>Funariaceae</taxon>
        <taxon>Physcomitrium</taxon>
    </lineage>
</organism>
<dbReference type="GO" id="GO:0015450">
    <property type="term" value="F:protein-transporting ATPase activity"/>
    <property type="evidence" value="ECO:0007669"/>
    <property type="project" value="InterPro"/>
</dbReference>
<dbReference type="InterPro" id="IPR022646">
    <property type="entry name" value="SecD/SecF_CS"/>
</dbReference>
<evidence type="ECO:0000256" key="2">
    <source>
        <dbReference type="ARBA" id="ARBA00015792"/>
    </source>
</evidence>
<proteinExistence type="predicted"/>
<dbReference type="PRINTS" id="PR01755">
    <property type="entry name" value="SECFTRNLCASE"/>
</dbReference>
<dbReference type="GO" id="GO:0005886">
    <property type="term" value="C:plasma membrane"/>
    <property type="evidence" value="ECO:0007669"/>
    <property type="project" value="UniProtKB-SubCell"/>
</dbReference>
<evidence type="ECO:0000256" key="8">
    <source>
        <dbReference type="ARBA" id="ARBA00023010"/>
    </source>
</evidence>
<dbReference type="CDD" id="cd06268">
    <property type="entry name" value="PBP1_ABC_transporter_LIVBP-like"/>
    <property type="match status" value="1"/>
</dbReference>
<dbReference type="PANTHER" id="PTHR30081">
    <property type="entry name" value="PROTEIN-EXPORT MEMBRANE PROTEIN SEC"/>
    <property type="match status" value="1"/>
</dbReference>
<protein>
    <recommendedName>
        <fullName evidence="2">Protein translocase subunit SecF</fullName>
    </recommendedName>
</protein>
<dbReference type="SUPFAM" id="SSF53822">
    <property type="entry name" value="Periplasmic binding protein-like I"/>
    <property type="match status" value="1"/>
</dbReference>
<dbReference type="AlphaFoldDB" id="A9U771"/>
<evidence type="ECO:0000256" key="5">
    <source>
        <dbReference type="ARBA" id="ARBA00022692"/>
    </source>
</evidence>
<dbReference type="EMBL" id="DS546363">
    <property type="protein sequence ID" value="EDQ48482.1"/>
    <property type="molecule type" value="Genomic_DNA"/>
</dbReference>
<dbReference type="PANTHER" id="PTHR30081:SF8">
    <property type="entry name" value="PROTEIN TRANSLOCASE SUBUNIT SECF"/>
    <property type="match status" value="1"/>
</dbReference>
<evidence type="ECO:0000256" key="1">
    <source>
        <dbReference type="ARBA" id="ARBA00004651"/>
    </source>
</evidence>
<feature type="transmembrane region" description="Helical" evidence="10">
    <location>
        <begin position="150"/>
        <end position="171"/>
    </location>
</feature>
<evidence type="ECO:0000259" key="12">
    <source>
        <dbReference type="Pfam" id="PF01094"/>
    </source>
</evidence>
<keyword evidence="5 10" id="KW-0812">Transmembrane</keyword>
<evidence type="ECO:0000256" key="6">
    <source>
        <dbReference type="ARBA" id="ARBA00022927"/>
    </source>
</evidence>
<evidence type="ECO:0000259" key="13">
    <source>
        <dbReference type="Pfam" id="PF02355"/>
    </source>
</evidence>
<evidence type="ECO:0000256" key="3">
    <source>
        <dbReference type="ARBA" id="ARBA00022448"/>
    </source>
</evidence>
<sequence length="445" mass="47863">MGPARFITLATLLLAVLAAGVVFTKGFNYSIDFTGGTAYTLRTGPEVGVDTLRRFLETKGFPAKEAVITQVQAPTADYREFSVKLPPLPDAKRLELERLLGAELRATVLTSETVGPAIGSELRRNAVMAVLVGLGLILIYVAFRFDWTFGVASVLAVAHDVAIVAGMYSLLGLEFSIPTIAALLTIVGYSINDSIVVSDRIRENQKLLRGVPYREMVNRSINQTLSRTTSLKVGVILPLSGASAVSGKAALNGIQLAADEVNTAGKVRLELVVVDDGTDAAKAVPAFTKLMTVDKVDIVIGGLASGVTFALSGPVKQYGPLFLAIGAASSVVEQAFEGYPLLFHYHPWDYHNVAAALQFFQYLNREHGARKVAILYEDGPFGSAGIGVYKQQLEKLGYQVQAEPFKAGSGQFTAILTRFRAFAPDILYWIGYDVDALPIATQARQ</sequence>
<feature type="chain" id="PRO_5002744052" description="Protein translocase subunit SecF" evidence="11">
    <location>
        <begin position="19"/>
        <end position="445"/>
    </location>
</feature>
<dbReference type="SUPFAM" id="SSF82866">
    <property type="entry name" value="Multidrug efflux transporter AcrB transmembrane domain"/>
    <property type="match status" value="1"/>
</dbReference>
<feature type="transmembrane region" description="Helical" evidence="10">
    <location>
        <begin position="126"/>
        <end position="143"/>
    </location>
</feature>
<keyword evidence="8" id="KW-0811">Translocation</keyword>
<keyword evidence="9 10" id="KW-0472">Membrane</keyword>
<keyword evidence="4" id="KW-1003">Cell membrane</keyword>
<keyword evidence="7 10" id="KW-1133">Transmembrane helix</keyword>
<dbReference type="InterPro" id="IPR028082">
    <property type="entry name" value="Peripla_BP_I"/>
</dbReference>
<evidence type="ECO:0000256" key="9">
    <source>
        <dbReference type="ARBA" id="ARBA00023136"/>
    </source>
</evidence>
<dbReference type="Pfam" id="PF01094">
    <property type="entry name" value="ANF_receptor"/>
    <property type="match status" value="1"/>
</dbReference>
<dbReference type="InterPro" id="IPR001828">
    <property type="entry name" value="ANF_lig-bd_rcpt"/>
</dbReference>
<feature type="domain" description="Protein export membrane protein SecD/SecF C-terminal" evidence="13">
    <location>
        <begin position="106"/>
        <end position="240"/>
    </location>
</feature>
<dbReference type="eggNOG" id="ENOG502SEF6">
    <property type="taxonomic scope" value="Eukaryota"/>
</dbReference>
<keyword evidence="6" id="KW-0653">Protein transport</keyword>
<feature type="non-terminal residue" evidence="14">
    <location>
        <position position="445"/>
    </location>
</feature>
<accession>A9U771</accession>
<dbReference type="InterPro" id="IPR022813">
    <property type="entry name" value="SecD/SecF_arch_bac"/>
</dbReference>
<dbReference type="Gene3D" id="1.20.1640.10">
    <property type="entry name" value="Multidrug efflux transporter AcrB transmembrane domain"/>
    <property type="match status" value="1"/>
</dbReference>
<dbReference type="Gene3D" id="3.30.70.2040">
    <property type="match status" value="1"/>
</dbReference>
<feature type="signal peptide" evidence="11">
    <location>
        <begin position="1"/>
        <end position="18"/>
    </location>
</feature>
<gene>
    <name evidence="14" type="ORF">PHYPADRAFT_103742</name>
</gene>
<keyword evidence="3" id="KW-0813">Transport</keyword>
<feature type="domain" description="Receptor ligand binding region" evidence="12">
    <location>
        <begin position="252"/>
        <end position="405"/>
    </location>
</feature>
<dbReference type="GO" id="GO:0006886">
    <property type="term" value="P:intracellular protein transport"/>
    <property type="evidence" value="ECO:0007669"/>
    <property type="project" value="InterPro"/>
</dbReference>
<dbReference type="Pfam" id="PF07549">
    <property type="entry name" value="Sec_GG"/>
    <property type="match status" value="1"/>
</dbReference>
<dbReference type="NCBIfam" id="TIGR00966">
    <property type="entry name" value="transloc_SecF"/>
    <property type="match status" value="1"/>
</dbReference>
<keyword evidence="11" id="KW-0732">Signal</keyword>
<dbReference type="InterPro" id="IPR048634">
    <property type="entry name" value="SecD_SecF_C"/>
</dbReference>
<dbReference type="Pfam" id="PF02355">
    <property type="entry name" value="SecD_SecF_C"/>
    <property type="match status" value="1"/>
</dbReference>